<sequence>MKSSENQPLFTSDLILELDEVLNVSNLDETETGISVKETIHADINVSEVMISDIGEERTGKKAGKYMSFHLPQPLNDRQGVIETVAQAMNQLIGSPERYPTILVVGLGNQNVTPDALGPLVVGHLDMTAHLPEKSRPFVSGFVPGVMGVTGMETEKLVKGVVEQTNPSLVILIDALKARHIERLNRTIQLTDTGIQPGSGVGQRRTSIDRDYLGVPVISIGIPTVVDAVTITYDAMMLLSQYFNRAQSAVDAPRQRLFSGSLHVGDLGDTEALPKEQAKKYFGLFGSLSHEDQRQLMTEVLTEEGRNLIVTQKSIDEDIDYLNRLLAEGITEYVRQASSQF</sequence>
<evidence type="ECO:0000256" key="1">
    <source>
        <dbReference type="ARBA" id="ARBA00022670"/>
    </source>
</evidence>
<dbReference type="GO" id="GO:0006508">
    <property type="term" value="P:proteolysis"/>
    <property type="evidence" value="ECO:0007669"/>
    <property type="project" value="UniProtKB-UniRule"/>
</dbReference>
<evidence type="ECO:0000256" key="4">
    <source>
        <dbReference type="HAMAP-Rule" id="MF_00626"/>
    </source>
</evidence>
<dbReference type="STRING" id="306541.SAMN05421668_102103"/>
<evidence type="ECO:0000256" key="3">
    <source>
        <dbReference type="ARBA" id="ARBA00023145"/>
    </source>
</evidence>
<dbReference type="InterPro" id="IPR005080">
    <property type="entry name" value="Peptidase_A25"/>
</dbReference>
<keyword evidence="8" id="KW-1185">Reference proteome</keyword>
<keyword evidence="3 4" id="KW-0865">Zymogen</keyword>
<dbReference type="EMBL" id="BJWJ01000005">
    <property type="protein sequence ID" value="GEM03726.1"/>
    <property type="molecule type" value="Genomic_DNA"/>
</dbReference>
<feature type="chain" id="PRO_5023218161" description="Germination protease" evidence="4">
    <location>
        <begin position="14"/>
        <end position="341"/>
    </location>
</feature>
<dbReference type="GO" id="GO:0009847">
    <property type="term" value="P:spore germination"/>
    <property type="evidence" value="ECO:0007669"/>
    <property type="project" value="UniProtKB-UniRule"/>
</dbReference>
<dbReference type="Gene3D" id="3.40.50.1450">
    <property type="entry name" value="HybD-like"/>
    <property type="match status" value="2"/>
</dbReference>
<protein>
    <recommendedName>
        <fullName evidence="4">Germination protease</fullName>
        <ecNumber evidence="4">3.4.24.78</ecNumber>
    </recommendedName>
    <alternativeName>
        <fullName evidence="4">GPR endopeptidase</fullName>
    </alternativeName>
    <alternativeName>
        <fullName evidence="4">Germination proteinase</fullName>
    </alternativeName>
    <alternativeName>
        <fullName evidence="4">Spore protease</fullName>
    </alternativeName>
</protein>
<keyword evidence="1 4" id="KW-0645">Protease</keyword>
<dbReference type="AlphaFoldDB" id="A0A1I6PNK6"/>
<gene>
    <name evidence="4 5" type="primary">gpr</name>
    <name evidence="5" type="ORF">HMI01_07140</name>
    <name evidence="6" type="ORF">SAMN05421668_102103</name>
</gene>
<evidence type="ECO:0000313" key="8">
    <source>
        <dbReference type="Proteomes" id="UP000321773"/>
    </source>
</evidence>
<reference evidence="6 7" key="1">
    <citation type="submission" date="2016-10" db="EMBL/GenBank/DDBJ databases">
        <authorList>
            <person name="de Groot N.N."/>
        </authorList>
    </citation>
    <scope>NUCLEOTIDE SEQUENCE [LARGE SCALE GENOMIC DNA]</scope>
    <source>
        <strain evidence="6 7">DSM 17074</strain>
    </source>
</reference>
<dbReference type="EC" id="3.4.24.78" evidence="4"/>
<proteinExistence type="inferred from homology"/>
<evidence type="ECO:0000313" key="5">
    <source>
        <dbReference type="EMBL" id="GEM03726.1"/>
    </source>
</evidence>
<comment type="catalytic activity">
    <reaction evidence="4">
        <text>Endopeptidase action with P4 Glu or Asp, P1 preferably Glu &gt; Asp, P1' hydrophobic and P2' Ala.</text>
        <dbReference type="EC" id="3.4.24.78"/>
    </reaction>
</comment>
<feature type="propeptide" id="PRO_5044508623" evidence="4">
    <location>
        <begin position="1"/>
        <end position="13"/>
    </location>
</feature>
<dbReference type="PIRSF" id="PIRSF019549">
    <property type="entry name" value="Peptidase_A25"/>
    <property type="match status" value="1"/>
</dbReference>
<organism evidence="6 7">
    <name type="scientific">Halolactibacillus miurensis</name>
    <dbReference type="NCBI Taxonomy" id="306541"/>
    <lineage>
        <taxon>Bacteria</taxon>
        <taxon>Bacillati</taxon>
        <taxon>Bacillota</taxon>
        <taxon>Bacilli</taxon>
        <taxon>Bacillales</taxon>
        <taxon>Bacillaceae</taxon>
        <taxon>Halolactibacillus</taxon>
    </lineage>
</organism>
<comment type="PTM">
    <text evidence="4">Autoproteolytically processed. The inactive tetrameric zymogen termed p46 autoprocesses to a smaller form termed p41, which is active only during spore germination.</text>
</comment>
<comment type="function">
    <text evidence="4">Initiates the rapid degradation of small, acid-soluble proteins during spore germination.</text>
</comment>
<dbReference type="Pfam" id="PF03418">
    <property type="entry name" value="Peptidase_A25"/>
    <property type="match status" value="1"/>
</dbReference>
<dbReference type="RefSeq" id="WP_062319075.1">
    <property type="nucleotide sequence ID" value="NZ_BJWJ01000005.1"/>
</dbReference>
<keyword evidence="2 4" id="KW-0378">Hydrolase</keyword>
<comment type="similarity">
    <text evidence="4">Belongs to the peptidase A25 family.</text>
</comment>
<dbReference type="EMBL" id="FPAI01000002">
    <property type="protein sequence ID" value="SFS41803.1"/>
    <property type="molecule type" value="Genomic_DNA"/>
</dbReference>
<name>A0A1I6PNK6_9BACI</name>
<dbReference type="GO" id="GO:0004222">
    <property type="term" value="F:metalloendopeptidase activity"/>
    <property type="evidence" value="ECO:0007669"/>
    <property type="project" value="UniProtKB-UniRule"/>
</dbReference>
<evidence type="ECO:0000256" key="2">
    <source>
        <dbReference type="ARBA" id="ARBA00022801"/>
    </source>
</evidence>
<dbReference type="InterPro" id="IPR023430">
    <property type="entry name" value="Pept_HybD-like_dom_sf"/>
</dbReference>
<comment type="subunit">
    <text evidence="4">Homotetramer.</text>
</comment>
<dbReference type="HAMAP" id="MF_00626">
    <property type="entry name" value="Germination_prot"/>
    <property type="match status" value="1"/>
</dbReference>
<dbReference type="Proteomes" id="UP000199139">
    <property type="component" value="Unassembled WGS sequence"/>
</dbReference>
<reference evidence="5 8" key="2">
    <citation type="submission" date="2019-07" db="EMBL/GenBank/DDBJ databases">
        <title>Whole genome shotgun sequence of Halolactibacillus miurensis NBRC 100873.</title>
        <authorList>
            <person name="Hosoyama A."/>
            <person name="Uohara A."/>
            <person name="Ohji S."/>
            <person name="Ichikawa N."/>
        </authorList>
    </citation>
    <scope>NUCLEOTIDE SEQUENCE [LARGE SCALE GENOMIC DNA]</scope>
    <source>
        <strain evidence="5 8">NBRC 100873</strain>
    </source>
</reference>
<dbReference type="OrthoDB" id="9777293at2"/>
<dbReference type="NCBIfam" id="TIGR01441">
    <property type="entry name" value="GPR"/>
    <property type="match status" value="1"/>
</dbReference>
<dbReference type="SUPFAM" id="SSF53163">
    <property type="entry name" value="HybD-like"/>
    <property type="match status" value="1"/>
</dbReference>
<accession>A0A1I6PNK6</accession>
<evidence type="ECO:0000313" key="6">
    <source>
        <dbReference type="EMBL" id="SFS41803.1"/>
    </source>
</evidence>
<dbReference type="Proteomes" id="UP000321773">
    <property type="component" value="Unassembled WGS sequence"/>
</dbReference>
<evidence type="ECO:0000313" key="7">
    <source>
        <dbReference type="Proteomes" id="UP000199139"/>
    </source>
</evidence>